<gene>
    <name evidence="1" type="ORF">ME5_01346</name>
</gene>
<dbReference type="EMBL" id="AIMB01000008">
    <property type="protein sequence ID" value="EJF88795.1"/>
    <property type="molecule type" value="Genomic_DNA"/>
</dbReference>
<reference evidence="1 2" key="1">
    <citation type="submission" date="2012-03" db="EMBL/GenBank/DDBJ databases">
        <title>The Genome Sequence of Bartonella tamiae Th239.</title>
        <authorList>
            <consortium name="The Broad Institute Genome Sequencing Platform"/>
            <consortium name="The Broad Institute Genome Sequencing Center for Infectious Disease"/>
            <person name="Feldgarden M."/>
            <person name="Kirby J."/>
            <person name="Kosoy M."/>
            <person name="Birtles R."/>
            <person name="Probert W.S."/>
            <person name="Chiaraviglio L."/>
            <person name="Young S.K."/>
            <person name="Zeng Q."/>
            <person name="Gargeya S."/>
            <person name="Fitzgerald M."/>
            <person name="Haas B."/>
            <person name="Abouelleil A."/>
            <person name="Alvarado L."/>
            <person name="Arachchi H.M."/>
            <person name="Berlin A."/>
            <person name="Chapman S.B."/>
            <person name="Gearin G."/>
            <person name="Goldberg J."/>
            <person name="Griggs A."/>
            <person name="Gujja S."/>
            <person name="Hansen M."/>
            <person name="Heiman D."/>
            <person name="Howarth C."/>
            <person name="Larimer J."/>
            <person name="Lui A."/>
            <person name="MacDonald P.J.P."/>
            <person name="McCowen C."/>
            <person name="Montmayeur A."/>
            <person name="Murphy C."/>
            <person name="Neiman D."/>
            <person name="Pearson M."/>
            <person name="Priest M."/>
            <person name="Roberts A."/>
            <person name="Saif S."/>
            <person name="Shea T."/>
            <person name="Sisk P."/>
            <person name="Stolte C."/>
            <person name="Sykes S."/>
            <person name="Wortman J."/>
            <person name="Nusbaum C."/>
            <person name="Birren B."/>
        </authorList>
    </citation>
    <scope>NUCLEOTIDE SEQUENCE [LARGE SCALE GENOMIC DNA]</scope>
    <source>
        <strain evidence="1 2">Th239</strain>
    </source>
</reference>
<dbReference type="AlphaFoldDB" id="J1JW39"/>
<proteinExistence type="predicted"/>
<dbReference type="Proteomes" id="UP000008952">
    <property type="component" value="Unassembled WGS sequence"/>
</dbReference>
<accession>J1JW39</accession>
<evidence type="ECO:0000313" key="1">
    <source>
        <dbReference type="EMBL" id="EJF88795.1"/>
    </source>
</evidence>
<organism evidence="1 2">
    <name type="scientific">Bartonella tamiae Th239</name>
    <dbReference type="NCBI Taxonomy" id="1094558"/>
    <lineage>
        <taxon>Bacteria</taxon>
        <taxon>Pseudomonadati</taxon>
        <taxon>Pseudomonadota</taxon>
        <taxon>Alphaproteobacteria</taxon>
        <taxon>Hyphomicrobiales</taxon>
        <taxon>Bartonellaceae</taxon>
        <taxon>Bartonella</taxon>
    </lineage>
</organism>
<comment type="caution">
    <text evidence="1">The sequence shown here is derived from an EMBL/GenBank/DDBJ whole genome shotgun (WGS) entry which is preliminary data.</text>
</comment>
<keyword evidence="2" id="KW-1185">Reference proteome</keyword>
<protein>
    <submittedName>
        <fullName evidence="1">Uncharacterized protein</fullName>
    </submittedName>
</protein>
<dbReference type="STRING" id="1094558.ME5_01346"/>
<sequence length="49" mass="5850">MIKVKNSVSLQTYIYKVIKFCHRKKLFLAASNLHVFYNLGHYTSRIIYV</sequence>
<evidence type="ECO:0000313" key="2">
    <source>
        <dbReference type="Proteomes" id="UP000008952"/>
    </source>
</evidence>
<dbReference type="HOGENOM" id="CLU_3132742_0_0_5"/>
<name>J1JW39_9HYPH</name>